<name>A0A1I5Y8D9_9FIRM</name>
<organism evidence="3 4">
    <name type="scientific">Butyrivibrio proteoclasticus</name>
    <dbReference type="NCBI Taxonomy" id="43305"/>
    <lineage>
        <taxon>Bacteria</taxon>
        <taxon>Bacillati</taxon>
        <taxon>Bacillota</taxon>
        <taxon>Clostridia</taxon>
        <taxon>Lachnospirales</taxon>
        <taxon>Lachnospiraceae</taxon>
        <taxon>Butyrivibrio</taxon>
    </lineage>
</organism>
<dbReference type="SUPFAM" id="SSF55136">
    <property type="entry name" value="Probable bacterial effector-binding domain"/>
    <property type="match status" value="1"/>
</dbReference>
<dbReference type="Pfam" id="PF13411">
    <property type="entry name" value="MerR_1"/>
    <property type="match status" value="1"/>
</dbReference>
<dbReference type="InterPro" id="IPR009061">
    <property type="entry name" value="DNA-bd_dom_put_sf"/>
</dbReference>
<dbReference type="AlphaFoldDB" id="A0A1I5Y8D9"/>
<dbReference type="Gene3D" id="1.10.1660.10">
    <property type="match status" value="1"/>
</dbReference>
<gene>
    <name evidence="3" type="ORF">SAMN04487928_14213</name>
</gene>
<keyword evidence="1 3" id="KW-0238">DNA-binding</keyword>
<protein>
    <submittedName>
        <fullName evidence="3">DNA-binding transcriptional regulator, MerR family</fullName>
    </submittedName>
</protein>
<dbReference type="GO" id="GO:0003677">
    <property type="term" value="F:DNA binding"/>
    <property type="evidence" value="ECO:0007669"/>
    <property type="project" value="UniProtKB-KW"/>
</dbReference>
<dbReference type="RefSeq" id="WP_074891771.1">
    <property type="nucleotide sequence ID" value="NZ_FOXO01000042.1"/>
</dbReference>
<dbReference type="OrthoDB" id="9773308at2"/>
<dbReference type="PANTHER" id="PTHR30204:SF97">
    <property type="entry name" value="MERR FAMILY REGULATORY PROTEIN"/>
    <property type="match status" value="1"/>
</dbReference>
<accession>A0A1I5Y8D9</accession>
<feature type="domain" description="HTH merR-type" evidence="2">
    <location>
        <begin position="15"/>
        <end position="84"/>
    </location>
</feature>
<evidence type="ECO:0000259" key="2">
    <source>
        <dbReference type="PROSITE" id="PS50937"/>
    </source>
</evidence>
<dbReference type="SUPFAM" id="SSF46955">
    <property type="entry name" value="Putative DNA-binding domain"/>
    <property type="match status" value="1"/>
</dbReference>
<proteinExistence type="predicted"/>
<dbReference type="Proteomes" id="UP000182624">
    <property type="component" value="Unassembled WGS sequence"/>
</dbReference>
<dbReference type="GO" id="GO:0003700">
    <property type="term" value="F:DNA-binding transcription factor activity"/>
    <property type="evidence" value="ECO:0007669"/>
    <property type="project" value="InterPro"/>
</dbReference>
<dbReference type="PROSITE" id="PS50937">
    <property type="entry name" value="HTH_MERR_2"/>
    <property type="match status" value="1"/>
</dbReference>
<evidence type="ECO:0000313" key="4">
    <source>
        <dbReference type="Proteomes" id="UP000182624"/>
    </source>
</evidence>
<dbReference type="PANTHER" id="PTHR30204">
    <property type="entry name" value="REDOX-CYCLING DRUG-SENSING TRANSCRIPTIONAL ACTIVATOR SOXR"/>
    <property type="match status" value="1"/>
</dbReference>
<keyword evidence="4" id="KW-1185">Reference proteome</keyword>
<dbReference type="Gene3D" id="3.20.80.10">
    <property type="entry name" value="Regulatory factor, effector binding domain"/>
    <property type="match status" value="1"/>
</dbReference>
<evidence type="ECO:0000313" key="3">
    <source>
        <dbReference type="EMBL" id="SFQ40501.1"/>
    </source>
</evidence>
<evidence type="ECO:0000256" key="1">
    <source>
        <dbReference type="ARBA" id="ARBA00023125"/>
    </source>
</evidence>
<dbReference type="SMART" id="SM00422">
    <property type="entry name" value="HTH_MERR"/>
    <property type="match status" value="1"/>
</dbReference>
<dbReference type="InterPro" id="IPR000551">
    <property type="entry name" value="MerR-type_HTH_dom"/>
</dbReference>
<reference evidence="4" key="1">
    <citation type="submission" date="2016-10" db="EMBL/GenBank/DDBJ databases">
        <authorList>
            <person name="Varghese N."/>
            <person name="Submissions S."/>
        </authorList>
    </citation>
    <scope>NUCLEOTIDE SEQUENCE [LARGE SCALE GENOMIC DNA]</scope>
    <source>
        <strain evidence="4">P18</strain>
    </source>
</reference>
<sequence length="285" mass="33220">MTTFYDYKNDQQEYSLTVSQFAKLCGTTRDTLRHYYEQEILMPRVDESNGYHYYSASQISSFFFISTMRQAGCSIPEIRDLIHNSSREAIERLTNSKILEMQRELYRINKKISALHLGMWILGEFGGHKKGSLFLQTMPEISISKTPIKNKDFAHHTADIAEDISEHLKKAVDKDSLSIFPTGVTISYEDLVKKHYVYNNIISLSFLPADNIDTFPSEGRFALCCHQDNLSKDIEKTYLKILSYIKKNRLKACSDLYVISLINLYDKEKEHTYFKYLFIYVEPED</sequence>
<dbReference type="InterPro" id="IPR011256">
    <property type="entry name" value="Reg_factor_effector_dom_sf"/>
</dbReference>
<dbReference type="InterPro" id="IPR047057">
    <property type="entry name" value="MerR_fam"/>
</dbReference>
<dbReference type="EMBL" id="FOXO01000042">
    <property type="protein sequence ID" value="SFQ40501.1"/>
    <property type="molecule type" value="Genomic_DNA"/>
</dbReference>